<feature type="transmembrane region" description="Helical" evidence="1">
    <location>
        <begin position="230"/>
        <end position="250"/>
    </location>
</feature>
<evidence type="ECO:0000313" key="2">
    <source>
        <dbReference type="EMBL" id="MDA3615266.1"/>
    </source>
</evidence>
<evidence type="ECO:0008006" key="4">
    <source>
        <dbReference type="Google" id="ProtNLM"/>
    </source>
</evidence>
<dbReference type="RefSeq" id="WP_407031591.1">
    <property type="nucleotide sequence ID" value="NZ_JAQGEF010000011.1"/>
</dbReference>
<feature type="transmembrane region" description="Helical" evidence="1">
    <location>
        <begin position="54"/>
        <end position="74"/>
    </location>
</feature>
<reference evidence="2 3" key="1">
    <citation type="submission" date="2022-12" db="EMBL/GenBank/DDBJ databases">
        <title>Chitinophagaceae gen. sp. nov., a new member of the family Chitinophagaceae, isolated from soil in a chemical factory.</title>
        <authorList>
            <person name="Ke Z."/>
        </authorList>
    </citation>
    <scope>NUCLEOTIDE SEQUENCE [LARGE SCALE GENOMIC DNA]</scope>
    <source>
        <strain evidence="2 3">LY-5</strain>
    </source>
</reference>
<proteinExistence type="predicted"/>
<feature type="transmembrane region" description="Helical" evidence="1">
    <location>
        <begin position="81"/>
        <end position="99"/>
    </location>
</feature>
<name>A0ABT4UKA8_9BACT</name>
<comment type="caution">
    <text evidence="2">The sequence shown here is derived from an EMBL/GenBank/DDBJ whole genome shotgun (WGS) entry which is preliminary data.</text>
</comment>
<feature type="transmembrane region" description="Helical" evidence="1">
    <location>
        <begin position="119"/>
        <end position="138"/>
    </location>
</feature>
<dbReference type="EMBL" id="JAQGEF010000011">
    <property type="protein sequence ID" value="MDA3615266.1"/>
    <property type="molecule type" value="Genomic_DNA"/>
</dbReference>
<keyword evidence="1" id="KW-0812">Transmembrane</keyword>
<evidence type="ECO:0000313" key="3">
    <source>
        <dbReference type="Proteomes" id="UP001210231"/>
    </source>
</evidence>
<feature type="transmembrane region" description="Helical" evidence="1">
    <location>
        <begin position="205"/>
        <end position="225"/>
    </location>
</feature>
<keyword evidence="3" id="KW-1185">Reference proteome</keyword>
<keyword evidence="1" id="KW-1133">Transmembrane helix</keyword>
<gene>
    <name evidence="2" type="ORF">O3P16_10645</name>
</gene>
<sequence length="302" mass="33643">MYKKIVGYNRYIISFVGILLMIILAGAFGNHEIILPEMAALIAGTLIYEEKPWLYKPFHLFILPTITAIAGFLINMLPVVLVVKLIAIIFVMILVLLVFKSRLGPSLATGLLPIITNAHSPAFIVSIIIATLVLYLTIKSLKLDKLASEENAPAASLRISLLYIGIVVLWLFICYELNVENLCAAPPVLVVLFEMIHKPQYPQKMYFKQVAMLTIVASLSVLSLFVFENFIIVAIVNFFIATIVLNIFKLKMPPAYALCILPLVLPHNTVQYLPVSIFAMSVVLYGIIYLLKYKATKNLATA</sequence>
<feature type="transmembrane region" description="Helical" evidence="1">
    <location>
        <begin position="159"/>
        <end position="178"/>
    </location>
</feature>
<accession>A0ABT4UKA8</accession>
<dbReference type="Proteomes" id="UP001210231">
    <property type="component" value="Unassembled WGS sequence"/>
</dbReference>
<organism evidence="2 3">
    <name type="scientific">Polluticaenibacter yanchengensis</name>
    <dbReference type="NCBI Taxonomy" id="3014562"/>
    <lineage>
        <taxon>Bacteria</taxon>
        <taxon>Pseudomonadati</taxon>
        <taxon>Bacteroidota</taxon>
        <taxon>Chitinophagia</taxon>
        <taxon>Chitinophagales</taxon>
        <taxon>Chitinophagaceae</taxon>
        <taxon>Polluticaenibacter</taxon>
    </lineage>
</organism>
<feature type="transmembrane region" description="Helical" evidence="1">
    <location>
        <begin position="270"/>
        <end position="291"/>
    </location>
</feature>
<protein>
    <recommendedName>
        <fullName evidence="4">HPP family protein</fullName>
    </recommendedName>
</protein>
<evidence type="ECO:0000256" key="1">
    <source>
        <dbReference type="SAM" id="Phobius"/>
    </source>
</evidence>
<keyword evidence="1" id="KW-0472">Membrane</keyword>
<feature type="transmembrane region" description="Helical" evidence="1">
    <location>
        <begin position="12"/>
        <end position="34"/>
    </location>
</feature>